<dbReference type="GO" id="GO:0006107">
    <property type="term" value="P:oxaloacetate metabolic process"/>
    <property type="evidence" value="ECO:0007669"/>
    <property type="project" value="UniProtKB-ARBA"/>
</dbReference>
<sequence length="284" mass="31119">MTNSTTWTRLVRYIGQDGETRLGQPVDASIDVGLAVAAGQDVEVYIIDGDLYTGLVSSRKDVIKKILSPVTREQVGIIRCLGLNFLAHAKEAKMPIPNEPIMFIKPRTALTGPGEILVGKVSQDDQLDFETELAIVIGKDALNVKEEDALDYILGFTSSNDVTSRKLQLANNQWCMGKGLDDSCPIGPVLVRPGELDPDNLDFEGILSGETMQKSNTDDMIFSCRQALAYLSQGTTLERGSIIQMGTPMGIGWGRNPKRTIKDGEEMKIWYQGAGTLVNTFKYV</sequence>
<dbReference type="EMBL" id="RSCE01000010">
    <property type="protein sequence ID" value="RSH79195.1"/>
    <property type="molecule type" value="Genomic_DNA"/>
</dbReference>
<proteinExistence type="inferred from homology"/>
<dbReference type="PANTHER" id="PTHR11820">
    <property type="entry name" value="ACYLPYRUVASE"/>
    <property type="match status" value="1"/>
</dbReference>
<dbReference type="GO" id="GO:0046872">
    <property type="term" value="F:metal ion binding"/>
    <property type="evidence" value="ECO:0007669"/>
    <property type="project" value="UniProtKB-KW"/>
</dbReference>
<name>A0A427XJW9_9TREE</name>
<reference evidence="4 5" key="1">
    <citation type="submission" date="2018-11" db="EMBL/GenBank/DDBJ databases">
        <title>Genome sequence of Apiotrichum porosum DSM 27194.</title>
        <authorList>
            <person name="Aliyu H."/>
            <person name="Gorte O."/>
            <person name="Ochsenreither K."/>
        </authorList>
    </citation>
    <scope>NUCLEOTIDE SEQUENCE [LARGE SCALE GENOMIC DNA]</scope>
    <source>
        <strain evidence="4 5">DSM 27194</strain>
    </source>
</reference>
<dbReference type="FunFam" id="3.90.850.10:FF:000002">
    <property type="entry name" value="2-hydroxyhepta-2,4-diene-1,7-dioate isomerase"/>
    <property type="match status" value="1"/>
</dbReference>
<dbReference type="GO" id="GO:0050163">
    <property type="term" value="F:oxaloacetate tautomerase activity"/>
    <property type="evidence" value="ECO:0007669"/>
    <property type="project" value="UniProtKB-ARBA"/>
</dbReference>
<dbReference type="PANTHER" id="PTHR11820:SF7">
    <property type="entry name" value="ACYLPYRUVASE FAHD1, MITOCHONDRIAL"/>
    <property type="match status" value="1"/>
</dbReference>
<dbReference type="InterPro" id="IPR011234">
    <property type="entry name" value="Fumarylacetoacetase-like_C"/>
</dbReference>
<evidence type="ECO:0000256" key="1">
    <source>
        <dbReference type="ARBA" id="ARBA00010211"/>
    </source>
</evidence>
<protein>
    <recommendedName>
        <fullName evidence="3">Fumarylacetoacetase-like C-terminal domain-containing protein</fullName>
    </recommendedName>
</protein>
<evidence type="ECO:0000313" key="4">
    <source>
        <dbReference type="EMBL" id="RSH79195.1"/>
    </source>
</evidence>
<organism evidence="4 5">
    <name type="scientific">Apiotrichum porosum</name>
    <dbReference type="NCBI Taxonomy" id="105984"/>
    <lineage>
        <taxon>Eukaryota</taxon>
        <taxon>Fungi</taxon>
        <taxon>Dikarya</taxon>
        <taxon>Basidiomycota</taxon>
        <taxon>Agaricomycotina</taxon>
        <taxon>Tremellomycetes</taxon>
        <taxon>Trichosporonales</taxon>
        <taxon>Trichosporonaceae</taxon>
        <taxon>Apiotrichum</taxon>
    </lineage>
</organism>
<feature type="domain" description="Fumarylacetoacetase-like C-terminal" evidence="3">
    <location>
        <begin position="78"/>
        <end position="281"/>
    </location>
</feature>
<dbReference type="InterPro" id="IPR036663">
    <property type="entry name" value="Fumarylacetoacetase_C_sf"/>
</dbReference>
<keyword evidence="2" id="KW-0479">Metal-binding</keyword>
<dbReference type="SUPFAM" id="SSF56529">
    <property type="entry name" value="FAH"/>
    <property type="match status" value="1"/>
</dbReference>
<evidence type="ECO:0000313" key="5">
    <source>
        <dbReference type="Proteomes" id="UP000279236"/>
    </source>
</evidence>
<dbReference type="STRING" id="105984.A0A427XJW9"/>
<evidence type="ECO:0000256" key="2">
    <source>
        <dbReference type="ARBA" id="ARBA00022723"/>
    </source>
</evidence>
<dbReference type="RefSeq" id="XP_028474342.1">
    <property type="nucleotide sequence ID" value="XM_028617035.1"/>
</dbReference>
<accession>A0A427XJW9</accession>
<comment type="similarity">
    <text evidence="1">Belongs to the FAH family.</text>
</comment>
<dbReference type="OrthoDB" id="411064at2759"/>
<dbReference type="Proteomes" id="UP000279236">
    <property type="component" value="Unassembled WGS sequence"/>
</dbReference>
<dbReference type="Gene3D" id="3.90.850.10">
    <property type="entry name" value="Fumarylacetoacetase-like, C-terminal domain"/>
    <property type="match status" value="1"/>
</dbReference>
<dbReference type="GeneID" id="39585777"/>
<evidence type="ECO:0000259" key="3">
    <source>
        <dbReference type="Pfam" id="PF01557"/>
    </source>
</evidence>
<dbReference type="AlphaFoldDB" id="A0A427XJW9"/>
<dbReference type="GO" id="GO:0018773">
    <property type="term" value="F:acetylpyruvate hydrolase activity"/>
    <property type="evidence" value="ECO:0007669"/>
    <property type="project" value="TreeGrafter"/>
</dbReference>
<dbReference type="Pfam" id="PF01557">
    <property type="entry name" value="FAA_hydrolase"/>
    <property type="match status" value="1"/>
</dbReference>
<gene>
    <name evidence="4" type="ORF">EHS24_001234</name>
</gene>
<keyword evidence="5" id="KW-1185">Reference proteome</keyword>
<comment type="caution">
    <text evidence="4">The sequence shown here is derived from an EMBL/GenBank/DDBJ whole genome shotgun (WGS) entry which is preliminary data.</text>
</comment>